<keyword evidence="3 11" id="KW-0227">DNA damage</keyword>
<organism evidence="14 15">
    <name type="scientific">Pseudidiomarina maritima</name>
    <dbReference type="NCBI Taxonomy" id="519453"/>
    <lineage>
        <taxon>Bacteria</taxon>
        <taxon>Pseudomonadati</taxon>
        <taxon>Pseudomonadota</taxon>
        <taxon>Gammaproteobacteria</taxon>
        <taxon>Alteromonadales</taxon>
        <taxon>Idiomarinaceae</taxon>
        <taxon>Pseudidiomarina</taxon>
    </lineage>
</organism>
<dbReference type="InterPro" id="IPR041851">
    <property type="entry name" value="RecD_N_sf"/>
</dbReference>
<comment type="miscellaneous">
    <text evidence="11">In the RecBCD complex, RecB has a slow 3'-5' helicase, an exonuclease activity and loads RecA onto ssDNA, RecD has a fast 5'-3' helicase activity, while RecC stimulates the ATPase and processivity of the RecB helicase and contributes to recognition of the Chi site.</text>
</comment>
<evidence type="ECO:0000256" key="6">
    <source>
        <dbReference type="ARBA" id="ARBA00022839"/>
    </source>
</evidence>
<dbReference type="GO" id="GO:0003677">
    <property type="term" value="F:DNA binding"/>
    <property type="evidence" value="ECO:0007669"/>
    <property type="project" value="UniProtKB-UniRule"/>
</dbReference>
<evidence type="ECO:0000259" key="12">
    <source>
        <dbReference type="Pfam" id="PF13538"/>
    </source>
</evidence>
<dbReference type="Gene3D" id="3.40.50.300">
    <property type="entry name" value="P-loop containing nucleotide triphosphate hydrolases"/>
    <property type="match status" value="3"/>
</dbReference>
<dbReference type="RefSeq" id="WP_110075499.1">
    <property type="nucleotide sequence ID" value="NZ_QGTT01000004.1"/>
</dbReference>
<dbReference type="GO" id="GO:0000724">
    <property type="term" value="P:double-strand break repair via homologous recombination"/>
    <property type="evidence" value="ECO:0007669"/>
    <property type="project" value="UniProtKB-UniRule"/>
</dbReference>
<dbReference type="GO" id="GO:0008854">
    <property type="term" value="F:exodeoxyribonuclease V activity"/>
    <property type="evidence" value="ECO:0007669"/>
    <property type="project" value="InterPro"/>
</dbReference>
<dbReference type="SUPFAM" id="SSF52540">
    <property type="entry name" value="P-loop containing nucleoside triphosphate hydrolases"/>
    <property type="match status" value="2"/>
</dbReference>
<dbReference type="CDD" id="cd17933">
    <property type="entry name" value="DEXSc_RecD-like"/>
    <property type="match status" value="1"/>
</dbReference>
<keyword evidence="7 11" id="KW-0067">ATP-binding</keyword>
<keyword evidence="1 11" id="KW-0540">Nuclease</keyword>
<proteinExistence type="inferred from homology"/>
<dbReference type="InterPro" id="IPR027417">
    <property type="entry name" value="P-loop_NTPase"/>
</dbReference>
<keyword evidence="4 11" id="KW-0378">Hydrolase</keyword>
<evidence type="ECO:0000259" key="13">
    <source>
        <dbReference type="Pfam" id="PF21185"/>
    </source>
</evidence>
<evidence type="ECO:0000256" key="3">
    <source>
        <dbReference type="ARBA" id="ARBA00022763"/>
    </source>
</evidence>
<dbReference type="Pfam" id="PF13245">
    <property type="entry name" value="AAA_19"/>
    <property type="match status" value="1"/>
</dbReference>
<comment type="similarity">
    <text evidence="11">Belongs to the RecD family.</text>
</comment>
<dbReference type="Pfam" id="PF21185">
    <property type="entry name" value="RecD_N"/>
    <property type="match status" value="1"/>
</dbReference>
<evidence type="ECO:0000256" key="8">
    <source>
        <dbReference type="ARBA" id="ARBA00023125"/>
    </source>
</evidence>
<sequence length="661" mass="73820">MANSPMKLSVVEILEPMHEQGWIRSIDLALAKYLEQLAGPDEEILVLFGALVSHQLGRGHPCLDLHGLLYDPETTLALPPEHASALAREDCMRPAMLVCLYFRDYGSIPMRSKLLQVLPEDPAAPIGSSNSPLVLAPNGRLYLRRYWNYELSIKNDLRQRMRQQPSVDSAALKQVLDELFGPLTAADEYSWQRLACALAMRSCFTIVTGGPGTGKTYTVVRLLATLQRLREQQQPLRIRLAAPTGKAAARMSEAISTELNNLNCSDGLKAEITTEAVTLHRLLGSLPQQRGFKHNHSHPLAADVLIIDEASMVDIEMMAAVVDALPAHARLILLGDKDQLASVEAGAVLGQLCREAEHGHYSDATANWLNETSEQPLPMDKMDPQGEQWPYLQHTAMFHVSRRFDPNKGIGKLANEVNQQQVGWLNDWMYGQEQATAQQQQLDNIDLLVVETARAPAFKELVLEGLSGLSELLQQRPAPSATDVEFDDWARIVLTQLGQFQLLAATRVGEWGLQGLNEQVIRWLHGDLEHVDGWFYGRPVMITQNDYSMNLRNGDMGIVLQRRPDEPLRVVFWGADQRIRWIVPSRLSFVETAYAMTIHKSQGSEFAHTVVVLPDRDMPVLSKELLYTGITRGKTRVSLVCANPWVIIQAVKRKISRSGGL</sequence>
<keyword evidence="8 11" id="KW-0238">DNA-binding</keyword>
<accession>A0A317Q8K3</accession>
<dbReference type="GO" id="GO:0009338">
    <property type="term" value="C:exodeoxyribonuclease V complex"/>
    <property type="evidence" value="ECO:0007669"/>
    <property type="project" value="InterPro"/>
</dbReference>
<dbReference type="GO" id="GO:0043139">
    <property type="term" value="F:5'-3' DNA helicase activity"/>
    <property type="evidence" value="ECO:0007669"/>
    <property type="project" value="UniProtKB-UniRule"/>
</dbReference>
<comment type="catalytic activity">
    <reaction evidence="11">
        <text>ATP + H2O = ADP + phosphate + H(+)</text>
        <dbReference type="Rhea" id="RHEA:13065"/>
        <dbReference type="ChEBI" id="CHEBI:15377"/>
        <dbReference type="ChEBI" id="CHEBI:15378"/>
        <dbReference type="ChEBI" id="CHEBI:30616"/>
        <dbReference type="ChEBI" id="CHEBI:43474"/>
        <dbReference type="ChEBI" id="CHEBI:456216"/>
        <dbReference type="EC" id="5.6.2.3"/>
    </reaction>
</comment>
<reference evidence="14 15" key="1">
    <citation type="submission" date="2018-05" db="EMBL/GenBank/DDBJ databases">
        <title>Freshwater and sediment microbial communities from various areas in North America, analyzing microbe dynamics in response to fracking.</title>
        <authorList>
            <person name="Lamendella R."/>
        </authorList>
    </citation>
    <scope>NUCLEOTIDE SEQUENCE [LARGE SCALE GENOMIC DNA]</scope>
    <source>
        <strain evidence="14 15">125B1</strain>
    </source>
</reference>
<dbReference type="EMBL" id="QGTT01000004">
    <property type="protein sequence ID" value="PWW14117.1"/>
    <property type="molecule type" value="Genomic_DNA"/>
</dbReference>
<dbReference type="InterPro" id="IPR050534">
    <property type="entry name" value="Coronavir_polyprotein_1ab"/>
</dbReference>
<dbReference type="AlphaFoldDB" id="A0A317Q8K3"/>
<dbReference type="Gene3D" id="1.10.10.1020">
    <property type="entry name" value="RecBCD complex, subunit RecD, N-terminal domain"/>
    <property type="match status" value="1"/>
</dbReference>
<name>A0A317Q8K3_9GAMM</name>
<dbReference type="InterPro" id="IPR049550">
    <property type="entry name" value="RecD_N"/>
</dbReference>
<evidence type="ECO:0000256" key="1">
    <source>
        <dbReference type="ARBA" id="ARBA00022722"/>
    </source>
</evidence>
<dbReference type="PANTHER" id="PTHR43788">
    <property type="entry name" value="DNA2/NAM7 HELICASE FAMILY MEMBER"/>
    <property type="match status" value="1"/>
</dbReference>
<evidence type="ECO:0000256" key="4">
    <source>
        <dbReference type="ARBA" id="ARBA00022801"/>
    </source>
</evidence>
<evidence type="ECO:0000256" key="7">
    <source>
        <dbReference type="ARBA" id="ARBA00022840"/>
    </source>
</evidence>
<dbReference type="Pfam" id="PF13538">
    <property type="entry name" value="UvrD_C_2"/>
    <property type="match status" value="1"/>
</dbReference>
<keyword evidence="15" id="KW-1185">Reference proteome</keyword>
<comment type="function">
    <text evidence="11">A helicase/nuclease that prepares dsDNA breaks (DSB) for recombinational DNA repair. Binds to DSBs and unwinds DNA via a highly rapid and processive ATP-dependent bidirectional helicase activity. Unwinds dsDNA until it encounters a Chi (crossover hotspot instigator) sequence from the 3' direction. Cuts ssDNA a few nucleotides 3' to the Chi site. The properties and activities of the enzyme are changed at Chi. The Chi-altered holoenzyme produces a long 3'-ssDNA overhang and facilitates RecA-binding to the ssDNA for homologous DNA recombination and repair. Holoenzyme degrades any linearized DNA that is unable to undergo homologous recombination. In the holoenzyme this subunit has ssDNA-dependent ATPase and 5'-3' helicase activity. When added to pre-assembled RecBC greatly stimulates nuclease activity and augments holoenzyme processivity. Negatively regulates the RecA-loading ability of RecBCD.</text>
</comment>
<keyword evidence="9 11" id="KW-0234">DNA repair</keyword>
<evidence type="ECO:0000313" key="15">
    <source>
        <dbReference type="Proteomes" id="UP000246964"/>
    </source>
</evidence>
<evidence type="ECO:0000256" key="5">
    <source>
        <dbReference type="ARBA" id="ARBA00022806"/>
    </source>
</evidence>
<keyword evidence="6 11" id="KW-0269">Exonuclease</keyword>
<dbReference type="GO" id="GO:0016887">
    <property type="term" value="F:ATP hydrolysis activity"/>
    <property type="evidence" value="ECO:0007669"/>
    <property type="project" value="RHEA"/>
</dbReference>
<dbReference type="InterPro" id="IPR006344">
    <property type="entry name" value="RecD"/>
</dbReference>
<feature type="domain" description="RecBCD enzyme subunit RecD N-terminal" evidence="13">
    <location>
        <begin position="19"/>
        <end position="142"/>
    </location>
</feature>
<dbReference type="GO" id="GO:0017116">
    <property type="term" value="F:single-stranded DNA helicase activity"/>
    <property type="evidence" value="ECO:0007669"/>
    <property type="project" value="TreeGrafter"/>
</dbReference>
<comment type="subunit">
    <text evidence="11">Heterotrimer of RecB, RecC and RecD. All subunits contribute to DNA-binding.</text>
</comment>
<dbReference type="EC" id="5.6.2.3" evidence="11"/>
<keyword evidence="2 11" id="KW-0547">Nucleotide-binding</keyword>
<evidence type="ECO:0000256" key="9">
    <source>
        <dbReference type="ARBA" id="ARBA00023204"/>
    </source>
</evidence>
<dbReference type="HAMAP" id="MF_01487">
    <property type="entry name" value="RecD"/>
    <property type="match status" value="1"/>
</dbReference>
<evidence type="ECO:0000256" key="2">
    <source>
        <dbReference type="ARBA" id="ARBA00022741"/>
    </source>
</evidence>
<dbReference type="Proteomes" id="UP000246964">
    <property type="component" value="Unassembled WGS sequence"/>
</dbReference>
<dbReference type="InterPro" id="IPR027785">
    <property type="entry name" value="UvrD-like_helicase_C"/>
</dbReference>
<dbReference type="PANTHER" id="PTHR43788:SF6">
    <property type="entry name" value="DNA HELICASE B"/>
    <property type="match status" value="1"/>
</dbReference>
<keyword evidence="5 11" id="KW-0347">Helicase</keyword>
<evidence type="ECO:0000313" key="14">
    <source>
        <dbReference type="EMBL" id="PWW14117.1"/>
    </source>
</evidence>
<protein>
    <recommendedName>
        <fullName evidence="11">RecBCD enzyme subunit RecD</fullName>
        <ecNumber evidence="11">5.6.2.3</ecNumber>
    </recommendedName>
    <alternativeName>
        <fullName evidence="11">DNA 5'-3' helicase subunit RecD</fullName>
    </alternativeName>
    <alternativeName>
        <fullName evidence="11">Exonuclease V subunit RecD</fullName>
        <shortName evidence="11">ExoV subunit RecD</shortName>
    </alternativeName>
    <alternativeName>
        <fullName evidence="11">Helicase/nuclease RecBCD subunit RecD</fullName>
    </alternativeName>
</protein>
<dbReference type="CDD" id="cd18809">
    <property type="entry name" value="SF1_C_RecD"/>
    <property type="match status" value="1"/>
</dbReference>
<dbReference type="GO" id="GO:0005524">
    <property type="term" value="F:ATP binding"/>
    <property type="evidence" value="ECO:0007669"/>
    <property type="project" value="UniProtKB-UniRule"/>
</dbReference>
<comment type="caution">
    <text evidence="14">The sequence shown here is derived from an EMBL/GenBank/DDBJ whole genome shotgun (WGS) entry which is preliminary data.</text>
</comment>
<feature type="binding site" evidence="11">
    <location>
        <begin position="209"/>
        <end position="216"/>
    </location>
    <ligand>
        <name>ATP</name>
        <dbReference type="ChEBI" id="CHEBI:30616"/>
    </ligand>
</feature>
<evidence type="ECO:0000256" key="10">
    <source>
        <dbReference type="ARBA" id="ARBA00023235"/>
    </source>
</evidence>
<keyword evidence="10 11" id="KW-0413">Isomerase</keyword>
<dbReference type="NCBIfam" id="TIGR01447">
    <property type="entry name" value="recD"/>
    <property type="match status" value="1"/>
</dbReference>
<dbReference type="OrthoDB" id="9803432at2"/>
<feature type="domain" description="UvrD-like helicase C-terminal" evidence="12">
    <location>
        <begin position="593"/>
        <end position="640"/>
    </location>
</feature>
<evidence type="ECO:0000256" key="11">
    <source>
        <dbReference type="HAMAP-Rule" id="MF_01487"/>
    </source>
</evidence>
<gene>
    <name evidence="11" type="primary">recD</name>
    <name evidence="14" type="ORF">DET45_10455</name>
</gene>